<dbReference type="SUPFAM" id="SSF111369">
    <property type="entry name" value="HlyD-like secretion proteins"/>
    <property type="match status" value="1"/>
</dbReference>
<name>A7ICM8_XANP2</name>
<feature type="domain" description="Multidrug resistance protein MdtA-like beta-barrel" evidence="7">
    <location>
        <begin position="212"/>
        <end position="306"/>
    </location>
</feature>
<evidence type="ECO:0000256" key="4">
    <source>
        <dbReference type="SAM" id="MobiDB-lite"/>
    </source>
</evidence>
<dbReference type="GO" id="GO:0005886">
    <property type="term" value="C:plasma membrane"/>
    <property type="evidence" value="ECO:0007669"/>
    <property type="project" value="TreeGrafter"/>
</dbReference>
<dbReference type="eggNOG" id="COG0845">
    <property type="taxonomic scope" value="Bacteria"/>
</dbReference>
<dbReference type="PANTHER" id="PTHR30158">
    <property type="entry name" value="ACRA/E-RELATED COMPONENT OF DRUG EFFLUX TRANSPORTER"/>
    <property type="match status" value="1"/>
</dbReference>
<dbReference type="InterPro" id="IPR006143">
    <property type="entry name" value="RND_pump_MFP"/>
</dbReference>
<evidence type="ECO:0000256" key="2">
    <source>
        <dbReference type="ARBA" id="ARBA00009477"/>
    </source>
</evidence>
<evidence type="ECO:0000259" key="8">
    <source>
        <dbReference type="Pfam" id="PF25967"/>
    </source>
</evidence>
<protein>
    <submittedName>
        <fullName evidence="9">Efflux transporter, RND family, MFP subunit</fullName>
    </submittedName>
</protein>
<dbReference type="KEGG" id="xau:Xaut_0513"/>
<keyword evidence="3" id="KW-0175">Coiled coil</keyword>
<evidence type="ECO:0000256" key="1">
    <source>
        <dbReference type="ARBA" id="ARBA00004196"/>
    </source>
</evidence>
<evidence type="ECO:0000313" key="9">
    <source>
        <dbReference type="EMBL" id="ABS65771.1"/>
    </source>
</evidence>
<dbReference type="PANTHER" id="PTHR30158:SF24">
    <property type="entry name" value="HLYD FAMILY SECRETION PROTEIN"/>
    <property type="match status" value="1"/>
</dbReference>
<gene>
    <name evidence="9" type="ordered locus">Xaut_0513</name>
</gene>
<dbReference type="Gene3D" id="2.40.30.170">
    <property type="match status" value="1"/>
</dbReference>
<dbReference type="AlphaFoldDB" id="A7ICM8"/>
<dbReference type="InterPro" id="IPR058624">
    <property type="entry name" value="MdtA-like_HH"/>
</dbReference>
<dbReference type="Pfam" id="PF25917">
    <property type="entry name" value="BSH_RND"/>
    <property type="match status" value="1"/>
</dbReference>
<dbReference type="Pfam" id="PF25944">
    <property type="entry name" value="Beta-barrel_RND"/>
    <property type="match status" value="1"/>
</dbReference>
<dbReference type="Pfam" id="PF25876">
    <property type="entry name" value="HH_MFP_RND"/>
    <property type="match status" value="1"/>
</dbReference>
<dbReference type="STRING" id="78245.Xaut_0513"/>
<dbReference type="GO" id="GO:0022857">
    <property type="term" value="F:transmembrane transporter activity"/>
    <property type="evidence" value="ECO:0007669"/>
    <property type="project" value="InterPro"/>
</dbReference>
<feature type="region of interest" description="Disordered" evidence="4">
    <location>
        <begin position="392"/>
        <end position="435"/>
    </location>
</feature>
<dbReference type="EMBL" id="CP000781">
    <property type="protein sequence ID" value="ABS65771.1"/>
    <property type="molecule type" value="Genomic_DNA"/>
</dbReference>
<feature type="domain" description="Multidrug resistance protein MdtA-like barrel-sandwich hybrid" evidence="6">
    <location>
        <begin position="65"/>
        <end position="207"/>
    </location>
</feature>
<comment type="subcellular location">
    <subcellularLocation>
        <location evidence="1">Cell envelope</location>
    </subcellularLocation>
</comment>
<feature type="domain" description="Multidrug resistance protein MdtA-like alpha-helical hairpin" evidence="5">
    <location>
        <begin position="106"/>
        <end position="175"/>
    </location>
</feature>
<evidence type="ECO:0000313" key="10">
    <source>
        <dbReference type="Proteomes" id="UP000002417"/>
    </source>
</evidence>
<dbReference type="Gene3D" id="2.40.50.100">
    <property type="match status" value="1"/>
</dbReference>
<dbReference type="InterPro" id="IPR058627">
    <property type="entry name" value="MdtA-like_C"/>
</dbReference>
<dbReference type="Pfam" id="PF25967">
    <property type="entry name" value="RND-MFP_C"/>
    <property type="match status" value="1"/>
</dbReference>
<dbReference type="GO" id="GO:0030313">
    <property type="term" value="C:cell envelope"/>
    <property type="evidence" value="ECO:0007669"/>
    <property type="project" value="UniProtKB-SubCell"/>
</dbReference>
<keyword evidence="10" id="KW-1185">Reference proteome</keyword>
<comment type="similarity">
    <text evidence="2">Belongs to the membrane fusion protein (MFP) (TC 8.A.1) family.</text>
</comment>
<accession>A7ICM8</accession>
<dbReference type="InterPro" id="IPR058626">
    <property type="entry name" value="MdtA-like_b-barrel"/>
</dbReference>
<dbReference type="InterPro" id="IPR058625">
    <property type="entry name" value="MdtA-like_BSH"/>
</dbReference>
<dbReference type="FunFam" id="2.40.420.20:FF:000001">
    <property type="entry name" value="Efflux RND transporter periplasmic adaptor subunit"/>
    <property type="match status" value="1"/>
</dbReference>
<evidence type="ECO:0000256" key="3">
    <source>
        <dbReference type="SAM" id="Coils"/>
    </source>
</evidence>
<feature type="coiled-coil region" evidence="3">
    <location>
        <begin position="106"/>
        <end position="164"/>
    </location>
</feature>
<dbReference type="Proteomes" id="UP000002417">
    <property type="component" value="Chromosome"/>
</dbReference>
<reference evidence="9 10" key="1">
    <citation type="submission" date="2007-07" db="EMBL/GenBank/DDBJ databases">
        <title>Complete sequence of chromosome of Xanthobacter autotrophicus Py2.</title>
        <authorList>
            <consortium name="US DOE Joint Genome Institute"/>
            <person name="Copeland A."/>
            <person name="Lucas S."/>
            <person name="Lapidus A."/>
            <person name="Barry K."/>
            <person name="Glavina del Rio T."/>
            <person name="Hammon N."/>
            <person name="Israni S."/>
            <person name="Dalin E."/>
            <person name="Tice H."/>
            <person name="Pitluck S."/>
            <person name="Sims D."/>
            <person name="Brettin T."/>
            <person name="Bruce D."/>
            <person name="Detter J.C."/>
            <person name="Han C."/>
            <person name="Tapia R."/>
            <person name="Brainard J."/>
            <person name="Schmutz J."/>
            <person name="Larimer F."/>
            <person name="Land M."/>
            <person name="Hauser L."/>
            <person name="Kyrpides N."/>
            <person name="Kim E."/>
            <person name="Ensigns S.A."/>
            <person name="Richardson P."/>
        </authorList>
    </citation>
    <scope>NUCLEOTIDE SEQUENCE [LARGE SCALE GENOMIC DNA]</scope>
    <source>
        <strain evidence="10">ATCC BAA-1158 / Py2</strain>
    </source>
</reference>
<evidence type="ECO:0000259" key="7">
    <source>
        <dbReference type="Pfam" id="PF25944"/>
    </source>
</evidence>
<organism evidence="9 10">
    <name type="scientific">Xanthobacter autotrophicus (strain ATCC BAA-1158 / Py2)</name>
    <dbReference type="NCBI Taxonomy" id="78245"/>
    <lineage>
        <taxon>Bacteria</taxon>
        <taxon>Pseudomonadati</taxon>
        <taxon>Pseudomonadota</taxon>
        <taxon>Alphaproteobacteria</taxon>
        <taxon>Hyphomicrobiales</taxon>
        <taxon>Xanthobacteraceae</taxon>
        <taxon>Xanthobacter</taxon>
    </lineage>
</organism>
<sequence length="435" mass="45692">MVGGIGVSGGLRHGMVALCAAFLLSACEEKNTYVPPPPAAVTVAPVLEKPVTRFLELTGNTAAINSVDLEARVQGFLTQINYKDGQFAKKGTVLFVIEQDQYKAQVDQAKAQLAANQASQVQAEAEYNRQAQLAKQDFASQATLDQARAKRDSAVAEVANAQASLVLAQINLGYTQVTAPFDGAVTAHLQDVGALVGYSGPTKLATVVQINPIWVWFTLSEQEVLRIKEHLARQGRSLVSLTRDVPDLAIEIGLQTETGYPHQGKIDYVAPQVDPNLGTLTVRGIFQNDDFALLPGLFARVRVPLGAAQTTVLVPDSAINSNQLGPYVLTVSTDNVVSQTQVTLGQLQADGLRAIQTGLKAGDRIIISGIQRAVPGSKVKVEEGTIVGIAPPAVDQGNKPLPKPAGVAPADAPAKAAPSVAPSAAPSQAPATQKN</sequence>
<evidence type="ECO:0000259" key="5">
    <source>
        <dbReference type="Pfam" id="PF25876"/>
    </source>
</evidence>
<dbReference type="PhylomeDB" id="A7ICM8"/>
<feature type="compositionally biased region" description="Low complexity" evidence="4">
    <location>
        <begin position="404"/>
        <end position="435"/>
    </location>
</feature>
<feature type="domain" description="Multidrug resistance protein MdtA-like C-terminal permuted SH3" evidence="8">
    <location>
        <begin position="312"/>
        <end position="372"/>
    </location>
</feature>
<evidence type="ECO:0000259" key="6">
    <source>
        <dbReference type="Pfam" id="PF25917"/>
    </source>
</evidence>
<dbReference type="Gene3D" id="1.10.287.470">
    <property type="entry name" value="Helix hairpin bin"/>
    <property type="match status" value="1"/>
</dbReference>
<dbReference type="HOGENOM" id="CLU_018816_2_1_5"/>
<dbReference type="Gene3D" id="2.40.420.20">
    <property type="match status" value="1"/>
</dbReference>
<dbReference type="NCBIfam" id="TIGR01730">
    <property type="entry name" value="RND_mfp"/>
    <property type="match status" value="1"/>
</dbReference>
<proteinExistence type="inferred from homology"/>
<dbReference type="GO" id="GO:0046677">
    <property type="term" value="P:response to antibiotic"/>
    <property type="evidence" value="ECO:0007669"/>
    <property type="project" value="TreeGrafter"/>
</dbReference>